<reference evidence="7 8" key="1">
    <citation type="submission" date="2019-01" db="EMBL/GenBank/DDBJ databases">
        <title>Sequencing of cultivated peanut Arachis hypogaea provides insights into genome evolution and oil improvement.</title>
        <authorList>
            <person name="Chen X."/>
        </authorList>
    </citation>
    <scope>NUCLEOTIDE SEQUENCE [LARGE SCALE GENOMIC DNA]</scope>
    <source>
        <strain evidence="8">cv. Fuhuasheng</strain>
        <tissue evidence="7">Leaves</tissue>
    </source>
</reference>
<dbReference type="InterPro" id="IPR044986">
    <property type="entry name" value="KIF15/KIN-12"/>
</dbReference>
<dbReference type="PANTHER" id="PTHR37739:SF18">
    <property type="entry name" value="KINESIN-LIKE PROTEIN KIN-12C"/>
    <property type="match status" value="1"/>
</dbReference>
<organism evidence="7 8">
    <name type="scientific">Arachis hypogaea</name>
    <name type="common">Peanut</name>
    <dbReference type="NCBI Taxonomy" id="3818"/>
    <lineage>
        <taxon>Eukaryota</taxon>
        <taxon>Viridiplantae</taxon>
        <taxon>Streptophyta</taxon>
        <taxon>Embryophyta</taxon>
        <taxon>Tracheophyta</taxon>
        <taxon>Spermatophyta</taxon>
        <taxon>Magnoliopsida</taxon>
        <taxon>eudicotyledons</taxon>
        <taxon>Gunneridae</taxon>
        <taxon>Pentapetalae</taxon>
        <taxon>rosids</taxon>
        <taxon>fabids</taxon>
        <taxon>Fabales</taxon>
        <taxon>Fabaceae</taxon>
        <taxon>Papilionoideae</taxon>
        <taxon>50 kb inversion clade</taxon>
        <taxon>dalbergioids sensu lato</taxon>
        <taxon>Dalbergieae</taxon>
        <taxon>Pterocarpus clade</taxon>
        <taxon>Arachis</taxon>
    </lineage>
</organism>
<evidence type="ECO:0000256" key="1">
    <source>
        <dbReference type="ARBA" id="ARBA00022701"/>
    </source>
</evidence>
<proteinExistence type="predicted"/>
<evidence type="ECO:0000256" key="2">
    <source>
        <dbReference type="ARBA" id="ARBA00022741"/>
    </source>
</evidence>
<name>A0A445B9C6_ARAHY</name>
<dbReference type="GO" id="GO:0005524">
    <property type="term" value="F:ATP binding"/>
    <property type="evidence" value="ECO:0007669"/>
    <property type="project" value="UniProtKB-KW"/>
</dbReference>
<evidence type="ECO:0000313" key="8">
    <source>
        <dbReference type="Proteomes" id="UP000289738"/>
    </source>
</evidence>
<feature type="coiled-coil region" evidence="6">
    <location>
        <begin position="65"/>
        <end position="141"/>
    </location>
</feature>
<dbReference type="GO" id="GO:0005874">
    <property type="term" value="C:microtubule"/>
    <property type="evidence" value="ECO:0007669"/>
    <property type="project" value="UniProtKB-KW"/>
</dbReference>
<dbReference type="PANTHER" id="PTHR37739">
    <property type="entry name" value="KINESIN-LIKE PROTEIN KIN-12D"/>
    <property type="match status" value="1"/>
</dbReference>
<dbReference type="EMBL" id="SDMP01000010">
    <property type="protein sequence ID" value="RYR35272.1"/>
    <property type="molecule type" value="Genomic_DNA"/>
</dbReference>
<keyword evidence="2" id="KW-0547">Nucleotide-binding</keyword>
<dbReference type="Proteomes" id="UP000289738">
    <property type="component" value="Chromosome A10"/>
</dbReference>
<evidence type="ECO:0000256" key="4">
    <source>
        <dbReference type="ARBA" id="ARBA00023054"/>
    </source>
</evidence>
<evidence type="ECO:0000256" key="3">
    <source>
        <dbReference type="ARBA" id="ARBA00022840"/>
    </source>
</evidence>
<evidence type="ECO:0000256" key="6">
    <source>
        <dbReference type="SAM" id="Coils"/>
    </source>
</evidence>
<evidence type="ECO:0000256" key="5">
    <source>
        <dbReference type="ARBA" id="ARBA00023175"/>
    </source>
</evidence>
<keyword evidence="8" id="KW-1185">Reference proteome</keyword>
<accession>A0A445B9C6</accession>
<keyword evidence="1" id="KW-0493">Microtubule</keyword>
<gene>
    <name evidence="7" type="ORF">Ahy_A10g050423</name>
</gene>
<keyword evidence="5" id="KW-0505">Motor protein</keyword>
<dbReference type="STRING" id="3818.A0A445B9C6"/>
<comment type="caution">
    <text evidence="7">The sequence shown here is derived from an EMBL/GenBank/DDBJ whole genome shotgun (WGS) entry which is preliminary data.</text>
</comment>
<evidence type="ECO:0000313" key="7">
    <source>
        <dbReference type="EMBL" id="RYR35272.1"/>
    </source>
</evidence>
<protein>
    <submittedName>
        <fullName evidence="7">Uncharacterized protein</fullName>
    </submittedName>
</protein>
<keyword evidence="4 6" id="KW-0175">Coiled coil</keyword>
<keyword evidence="3" id="KW-0067">ATP-binding</keyword>
<sequence>MVLASYSRLQTRLAAVESMTQDVIRDPLGVKLDITNYADLIDQNQIVKWLEDAHHQREEYSAKEKENLNLRLNDLLEERESCISELKTKDEDVIAAQIAVQQLQERDQLLSAQNEMLKTNKTNLMRKIAELDDMLKKLIGKQITQHLSQLLRI</sequence>
<dbReference type="AlphaFoldDB" id="A0A445B9C6"/>